<dbReference type="SMART" id="SM00824">
    <property type="entry name" value="PKS_TE"/>
    <property type="match status" value="1"/>
</dbReference>
<dbReference type="AlphaFoldDB" id="A0A0D0N3U2"/>
<organism evidence="4 5">
    <name type="scientific">Kitasatospora griseola</name>
    <name type="common">Streptomyces griseolosporeus</name>
    <dbReference type="NCBI Taxonomy" id="2064"/>
    <lineage>
        <taxon>Bacteria</taxon>
        <taxon>Bacillati</taxon>
        <taxon>Actinomycetota</taxon>
        <taxon>Actinomycetes</taxon>
        <taxon>Kitasatosporales</taxon>
        <taxon>Streptomycetaceae</taxon>
        <taxon>Kitasatospora</taxon>
    </lineage>
</organism>
<dbReference type="PATRIC" id="fig|2064.6.peg.5904"/>
<dbReference type="STRING" id="2064.TR51_27820"/>
<keyword evidence="2" id="KW-0378">Hydrolase</keyword>
<protein>
    <recommendedName>
        <fullName evidence="3">Thioesterase TesA-like domain-containing protein</fullName>
    </recommendedName>
</protein>
<evidence type="ECO:0000313" key="4">
    <source>
        <dbReference type="EMBL" id="KIQ62755.1"/>
    </source>
</evidence>
<dbReference type="RefSeq" id="WP_043916524.1">
    <property type="nucleotide sequence ID" value="NZ_JXZB01000004.1"/>
</dbReference>
<dbReference type="GO" id="GO:0016787">
    <property type="term" value="F:hydrolase activity"/>
    <property type="evidence" value="ECO:0007669"/>
    <property type="project" value="UniProtKB-KW"/>
</dbReference>
<dbReference type="InterPro" id="IPR029058">
    <property type="entry name" value="AB_hydrolase_fold"/>
</dbReference>
<evidence type="ECO:0000256" key="1">
    <source>
        <dbReference type="ARBA" id="ARBA00007169"/>
    </source>
</evidence>
<dbReference type="Gene3D" id="3.40.50.1820">
    <property type="entry name" value="alpha/beta hydrolase"/>
    <property type="match status" value="1"/>
</dbReference>
<dbReference type="InterPro" id="IPR020802">
    <property type="entry name" value="TesA-like"/>
</dbReference>
<dbReference type="Proteomes" id="UP000032066">
    <property type="component" value="Unassembled WGS sequence"/>
</dbReference>
<evidence type="ECO:0000259" key="3">
    <source>
        <dbReference type="SMART" id="SM00824"/>
    </source>
</evidence>
<evidence type="ECO:0000256" key="2">
    <source>
        <dbReference type="ARBA" id="ARBA00022801"/>
    </source>
</evidence>
<dbReference type="EMBL" id="JXZB01000004">
    <property type="protein sequence ID" value="KIQ62755.1"/>
    <property type="molecule type" value="Genomic_DNA"/>
</dbReference>
<dbReference type="SUPFAM" id="SSF53474">
    <property type="entry name" value="alpha/beta-Hydrolases"/>
    <property type="match status" value="1"/>
</dbReference>
<dbReference type="InterPro" id="IPR001031">
    <property type="entry name" value="Thioesterase"/>
</dbReference>
<feature type="domain" description="Thioesterase TesA-like" evidence="3">
    <location>
        <begin position="28"/>
        <end position="248"/>
    </location>
</feature>
<dbReference type="PANTHER" id="PTHR11487">
    <property type="entry name" value="THIOESTERASE"/>
    <property type="match status" value="1"/>
</dbReference>
<dbReference type="InterPro" id="IPR012223">
    <property type="entry name" value="TEII"/>
</dbReference>
<dbReference type="OrthoDB" id="3872750at2"/>
<comment type="similarity">
    <text evidence="1">Belongs to the thioesterase family.</text>
</comment>
<keyword evidence="5" id="KW-1185">Reference proteome</keyword>
<name>A0A0D0N3U2_KITGR</name>
<comment type="caution">
    <text evidence="4">The sequence shown here is derived from an EMBL/GenBank/DDBJ whole genome shotgun (WGS) entry which is preliminary data.</text>
</comment>
<dbReference type="Pfam" id="PF00975">
    <property type="entry name" value="Thioesterase"/>
    <property type="match status" value="1"/>
</dbReference>
<sequence length="254" mass="27627">MAPKQFRAGWLRPAESDPDAEAALFLFHYSGGGVSMYSRWPDYLPPSVECRRIQLPGRQDRLNEPPFTEFDPLVDKLSEIVAAESGDRPFVLFGHSMGALLAYRVAVRLEREGSARPAMLGVSGWAPEGFTMPTRGLAEGSDGAIASLLEELGTVSPEVLTDPALTAMVVAPMRADLAVCADYRDDGASVDCPVVAYTGRRDPYLAPGAMRSWQERSHAFLGLREFPGGHFFIHDEGPGIATDLVQLLHRQLAG</sequence>
<dbReference type="GO" id="GO:0008610">
    <property type="term" value="P:lipid biosynthetic process"/>
    <property type="evidence" value="ECO:0007669"/>
    <property type="project" value="TreeGrafter"/>
</dbReference>
<evidence type="ECO:0000313" key="5">
    <source>
        <dbReference type="Proteomes" id="UP000032066"/>
    </source>
</evidence>
<dbReference type="PANTHER" id="PTHR11487:SF0">
    <property type="entry name" value="S-ACYL FATTY ACID SYNTHASE THIOESTERASE, MEDIUM CHAIN"/>
    <property type="match status" value="1"/>
</dbReference>
<gene>
    <name evidence="4" type="ORF">TR51_27820</name>
</gene>
<accession>A0A0D0N3U2</accession>
<proteinExistence type="inferred from homology"/>
<reference evidence="4 5" key="1">
    <citation type="submission" date="2015-02" db="EMBL/GenBank/DDBJ databases">
        <title>Draft genome sequence of Kitasatospora griseola MF730-N6, a bafilomycin, terpentecin and satosporin producer.</title>
        <authorList>
            <person name="Arens J.C."/>
            <person name="Haltli B."/>
            <person name="Kerr R.G."/>
        </authorList>
    </citation>
    <scope>NUCLEOTIDE SEQUENCE [LARGE SCALE GENOMIC DNA]</scope>
    <source>
        <strain evidence="4 5">MF730-N6</strain>
    </source>
</reference>